<dbReference type="GeneID" id="43585705"/>
<sequence length="459" mass="51153">MSDINITPLTDPVAIVHIPIFLIHIYTTKIYWTLDRASEESPEFFNITSNRIEMAIFGSIEMILHEWSNFADEEVLINSSWRVFEISSGDDGDVGNYDSPHLRQVSAPLARAGISILYQSSYFTDFLLVKADDFDKAEGIFAEQGWHVDAEPLPTTPRRQSQLLSPLSPTMRTPTRTTPAPATPQPEITVISSPLAFVGFCRNAEQQAEEKIRKFLVWPERVYETLSIRPTEDGAADTSPSNGVAVEEGDRRPFISYTRNEDGASLVTEIRILRAIFPEGGRHEVDLQSGGELGEGWDDHLSDKGTYDVQRTGTRTWSSSDDGAVVLNTPPCETSGGLEQEGMQSLSPPCPDESQDVEPGFNEEERQRGSKMCLQLDLRGVSDREHDEVEGDRGAYHLDNPGLLTRFSDLLTSTGSSPIRMLYSSTFHTANILVEARDVKRAKGLLEKRRKSGEWPTSI</sequence>
<feature type="region of interest" description="Disordered" evidence="1">
    <location>
        <begin position="151"/>
        <end position="186"/>
    </location>
</feature>
<protein>
    <submittedName>
        <fullName evidence="2">Uncharacterized protein</fullName>
    </submittedName>
</protein>
<accession>A0A5M6C9E5</accession>
<feature type="compositionally biased region" description="Low complexity" evidence="1">
    <location>
        <begin position="164"/>
        <end position="180"/>
    </location>
</feature>
<dbReference type="GO" id="GO:0046394">
    <property type="term" value="P:carboxylic acid biosynthetic process"/>
    <property type="evidence" value="ECO:0007669"/>
    <property type="project" value="UniProtKB-ARBA"/>
</dbReference>
<proteinExistence type="predicted"/>
<keyword evidence="3" id="KW-1185">Reference proteome</keyword>
<gene>
    <name evidence="2" type="ORF">CI109_103214</name>
</gene>
<reference evidence="2" key="1">
    <citation type="submission" date="2017-08" db="EMBL/GenBank/DDBJ databases">
        <authorList>
            <person name="Cuomo C."/>
            <person name="Billmyre B."/>
            <person name="Heitman J."/>
        </authorList>
    </citation>
    <scope>NUCLEOTIDE SEQUENCE</scope>
    <source>
        <strain evidence="2">CBS 12478</strain>
    </source>
</reference>
<name>A0A5M6C9E5_9TREE</name>
<dbReference type="InterPro" id="IPR027795">
    <property type="entry name" value="CASTOR_ACT_dom"/>
</dbReference>
<feature type="region of interest" description="Disordered" evidence="1">
    <location>
        <begin position="333"/>
        <end position="369"/>
    </location>
</feature>
<dbReference type="InterPro" id="IPR045865">
    <property type="entry name" value="ACT-like_dom_sf"/>
</dbReference>
<dbReference type="RefSeq" id="XP_031864489.1">
    <property type="nucleotide sequence ID" value="XM_032001599.1"/>
</dbReference>
<dbReference type="Gene3D" id="3.30.2130.10">
    <property type="entry name" value="VC0802-like"/>
    <property type="match status" value="2"/>
</dbReference>
<dbReference type="GO" id="GO:0006520">
    <property type="term" value="P:amino acid metabolic process"/>
    <property type="evidence" value="ECO:0007669"/>
    <property type="project" value="UniProtKB-ARBA"/>
</dbReference>
<evidence type="ECO:0000313" key="2">
    <source>
        <dbReference type="EMBL" id="WWD18759.1"/>
    </source>
</evidence>
<dbReference type="PANTHER" id="PTHR31131:SF6">
    <property type="entry name" value="CASTOR ACT DOMAIN-CONTAINING PROTEIN"/>
    <property type="match status" value="1"/>
</dbReference>
<dbReference type="SUPFAM" id="SSF55021">
    <property type="entry name" value="ACT-like"/>
    <property type="match status" value="1"/>
</dbReference>
<dbReference type="PANTHER" id="PTHR31131">
    <property type="entry name" value="CHROMOSOME 1, WHOLE GENOME SHOTGUN SEQUENCE"/>
    <property type="match status" value="1"/>
</dbReference>
<dbReference type="OrthoDB" id="58529at2759"/>
<dbReference type="AlphaFoldDB" id="A0A5M6C9E5"/>
<reference evidence="2" key="2">
    <citation type="submission" date="2024-01" db="EMBL/GenBank/DDBJ databases">
        <title>Comparative genomics of Cryptococcus and Kwoniella reveals pathogenesis evolution and contrasting modes of karyotype evolution via chromosome fusion or intercentromeric recombination.</title>
        <authorList>
            <person name="Coelho M.A."/>
            <person name="David-Palma M."/>
            <person name="Shea T."/>
            <person name="Bowers K."/>
            <person name="McGinley-Smith S."/>
            <person name="Mohammad A.W."/>
            <person name="Gnirke A."/>
            <person name="Yurkov A.M."/>
            <person name="Nowrousian M."/>
            <person name="Sun S."/>
            <person name="Cuomo C.A."/>
            <person name="Heitman J."/>
        </authorList>
    </citation>
    <scope>NUCLEOTIDE SEQUENCE</scope>
    <source>
        <strain evidence="2">CBS 12478</strain>
    </source>
</reference>
<dbReference type="InterPro" id="IPR051719">
    <property type="entry name" value="CASTOR_mTORC1"/>
</dbReference>
<evidence type="ECO:0000313" key="3">
    <source>
        <dbReference type="Proteomes" id="UP000322225"/>
    </source>
</evidence>
<dbReference type="Proteomes" id="UP000322225">
    <property type="component" value="Chromosome 5"/>
</dbReference>
<organism evidence="2 3">
    <name type="scientific">Kwoniella shandongensis</name>
    <dbReference type="NCBI Taxonomy" id="1734106"/>
    <lineage>
        <taxon>Eukaryota</taxon>
        <taxon>Fungi</taxon>
        <taxon>Dikarya</taxon>
        <taxon>Basidiomycota</taxon>
        <taxon>Agaricomycotina</taxon>
        <taxon>Tremellomycetes</taxon>
        <taxon>Tremellales</taxon>
        <taxon>Cryptococcaceae</taxon>
        <taxon>Kwoniella</taxon>
    </lineage>
</organism>
<dbReference type="Pfam" id="PF13840">
    <property type="entry name" value="ACT_7"/>
    <property type="match status" value="1"/>
</dbReference>
<dbReference type="EMBL" id="CP144055">
    <property type="protein sequence ID" value="WWD18759.1"/>
    <property type="molecule type" value="Genomic_DNA"/>
</dbReference>
<evidence type="ECO:0000256" key="1">
    <source>
        <dbReference type="SAM" id="MobiDB-lite"/>
    </source>
</evidence>
<dbReference type="KEGG" id="ksn:43585705"/>